<evidence type="ECO:0000313" key="2">
    <source>
        <dbReference type="Proteomes" id="UP000524246"/>
    </source>
</evidence>
<gene>
    <name evidence="1" type="ORF">GYA55_08460</name>
</gene>
<accession>A0A7X9FRY3</accession>
<dbReference type="PROSITE" id="PS51257">
    <property type="entry name" value="PROKAR_LIPOPROTEIN"/>
    <property type="match status" value="1"/>
</dbReference>
<protein>
    <recommendedName>
        <fullName evidence="3">Lipoprotein</fullName>
    </recommendedName>
</protein>
<proteinExistence type="predicted"/>
<organism evidence="1 2">
    <name type="scientific">SAR324 cluster bacterium</name>
    <dbReference type="NCBI Taxonomy" id="2024889"/>
    <lineage>
        <taxon>Bacteria</taxon>
        <taxon>Deltaproteobacteria</taxon>
        <taxon>SAR324 cluster</taxon>
    </lineage>
</organism>
<name>A0A7X9FRY3_9DELT</name>
<reference evidence="1 2" key="1">
    <citation type="journal article" date="2020" name="Biotechnol. Biofuels">
        <title>New insights from the biogas microbiome by comprehensive genome-resolved metagenomics of nearly 1600 species originating from multiple anaerobic digesters.</title>
        <authorList>
            <person name="Campanaro S."/>
            <person name="Treu L."/>
            <person name="Rodriguez-R L.M."/>
            <person name="Kovalovszki A."/>
            <person name="Ziels R.M."/>
            <person name="Maus I."/>
            <person name="Zhu X."/>
            <person name="Kougias P.G."/>
            <person name="Basile A."/>
            <person name="Luo G."/>
            <person name="Schluter A."/>
            <person name="Konstantinidis K.T."/>
            <person name="Angelidaki I."/>
        </authorList>
    </citation>
    <scope>NUCLEOTIDE SEQUENCE [LARGE SCALE GENOMIC DNA]</scope>
    <source>
        <strain evidence="1">AS27yjCOA_65</strain>
    </source>
</reference>
<evidence type="ECO:0008006" key="3">
    <source>
        <dbReference type="Google" id="ProtNLM"/>
    </source>
</evidence>
<comment type="caution">
    <text evidence="1">The sequence shown here is derived from an EMBL/GenBank/DDBJ whole genome shotgun (WGS) entry which is preliminary data.</text>
</comment>
<evidence type="ECO:0000313" key="1">
    <source>
        <dbReference type="EMBL" id="NMC63188.1"/>
    </source>
</evidence>
<dbReference type="Proteomes" id="UP000524246">
    <property type="component" value="Unassembled WGS sequence"/>
</dbReference>
<dbReference type="EMBL" id="JAAZON010000374">
    <property type="protein sequence ID" value="NMC63188.1"/>
    <property type="molecule type" value="Genomic_DNA"/>
</dbReference>
<sequence>MNVRQTTSIALASLSLVFGGCSSHIRTARDRTGEQITLGHPVKTVSFLDDKLLYAGGYVEEKGSNLYTENFSILERHGNSLVVVGRLTSRKTKGTHALFMQRKVQRLDKEHVVFLSKAAWSNGGMTNGYRAYVSTFQGNEATPTALTTAINYNAVFIAVPKTGATPAVFLYDAESRYTNKAKIISTTEGIAKAVEISQYDRKFLNDALRRGGPCSIFCGQIENGKLRINRPNKQPYWKPDSELFAPSSGFMANTATTATTIERAGYVMVVGVDGSNAAVLHVATGPLPD</sequence>
<dbReference type="AlphaFoldDB" id="A0A7X9FRY3"/>